<dbReference type="CDD" id="cd13831">
    <property type="entry name" value="HU"/>
    <property type="match status" value="1"/>
</dbReference>
<evidence type="ECO:0000256" key="6">
    <source>
        <dbReference type="RuleBase" id="RU003939"/>
    </source>
</evidence>
<dbReference type="PRINTS" id="PR01727">
    <property type="entry name" value="DNABINDINGHU"/>
</dbReference>
<dbReference type="PANTHER" id="PTHR33175:SF3">
    <property type="entry name" value="DNA-BINDING PROTEIN HU-BETA"/>
    <property type="match status" value="1"/>
</dbReference>
<organism evidence="7 8">
    <name type="scientific">Pseudomonas floridensis</name>
    <dbReference type="NCBI Taxonomy" id="1958950"/>
    <lineage>
        <taxon>Bacteria</taxon>
        <taxon>Pseudomonadati</taxon>
        <taxon>Pseudomonadota</taxon>
        <taxon>Gammaproteobacteria</taxon>
        <taxon>Pseudomonadales</taxon>
        <taxon>Pseudomonadaceae</taxon>
        <taxon>Pseudomonas</taxon>
    </lineage>
</organism>
<accession>A0A1X0N8B6</accession>
<dbReference type="RefSeq" id="WP_011077950.1">
    <property type="nucleotide sequence ID" value="NZ_CBCRZR010000007.1"/>
</dbReference>
<comment type="caution">
    <text evidence="7">The sequence shown here is derived from an EMBL/GenBank/DDBJ whole genome shotgun (WGS) entry which is preliminary data.</text>
</comment>
<evidence type="ECO:0000256" key="3">
    <source>
        <dbReference type="ARBA" id="ARBA00011870"/>
    </source>
</evidence>
<keyword evidence="4" id="KW-0226">DNA condensation</keyword>
<dbReference type="STRING" id="1958950.BZK31_07425"/>
<dbReference type="SUPFAM" id="SSF47729">
    <property type="entry name" value="IHF-like DNA-binding proteins"/>
    <property type="match status" value="1"/>
</dbReference>
<reference evidence="8" key="1">
    <citation type="submission" date="2017-02" db="EMBL/GenBank/DDBJ databases">
        <title>Pseudomonas floridae sp. nov., a novel pathogenic bacterial species isolated from tomato.</title>
        <authorList>
            <person name="Timilsina S."/>
            <person name="Vallad G.E."/>
            <person name="Jones J.B."/>
        </authorList>
    </citation>
    <scope>NUCLEOTIDE SEQUENCE [LARGE SCALE GENOMIC DNA]</scope>
    <source>
        <strain evidence="8">GEV388</strain>
    </source>
</reference>
<dbReference type="EMBL" id="MUIO01000021">
    <property type="protein sequence ID" value="ORC60140.1"/>
    <property type="molecule type" value="Genomic_DNA"/>
</dbReference>
<comment type="subunit">
    <text evidence="3">Heterodimer of an alpha and a beta chain.</text>
</comment>
<dbReference type="InterPro" id="IPR000119">
    <property type="entry name" value="Hist_DNA-bd"/>
</dbReference>
<evidence type="ECO:0000256" key="4">
    <source>
        <dbReference type="ARBA" id="ARBA00023067"/>
    </source>
</evidence>
<dbReference type="GO" id="GO:0030261">
    <property type="term" value="P:chromosome condensation"/>
    <property type="evidence" value="ECO:0007669"/>
    <property type="project" value="UniProtKB-KW"/>
</dbReference>
<evidence type="ECO:0000256" key="5">
    <source>
        <dbReference type="ARBA" id="ARBA00023125"/>
    </source>
</evidence>
<dbReference type="InterPro" id="IPR020816">
    <property type="entry name" value="Histone-like_DNA-bd_CS"/>
</dbReference>
<dbReference type="GO" id="GO:0030527">
    <property type="term" value="F:structural constituent of chromatin"/>
    <property type="evidence" value="ECO:0007669"/>
    <property type="project" value="InterPro"/>
</dbReference>
<dbReference type="InterPro" id="IPR010992">
    <property type="entry name" value="IHF-like_DNA-bd_dom_sf"/>
</dbReference>
<dbReference type="GO" id="GO:0003677">
    <property type="term" value="F:DNA binding"/>
    <property type="evidence" value="ECO:0007669"/>
    <property type="project" value="UniProtKB-KW"/>
</dbReference>
<comment type="function">
    <text evidence="1">Histone-like DNA-binding protein which is capable of wrapping DNA to stabilize it, and thus to prevent its denaturation under extreme environmental conditions.</text>
</comment>
<dbReference type="OrthoDB" id="9799835at2"/>
<protein>
    <submittedName>
        <fullName evidence="7">DNA-binding protein</fullName>
    </submittedName>
</protein>
<keyword evidence="5 7" id="KW-0238">DNA-binding</keyword>
<proteinExistence type="inferred from homology"/>
<dbReference type="Proteomes" id="UP000192815">
    <property type="component" value="Unassembled WGS sequence"/>
</dbReference>
<dbReference type="Pfam" id="PF00216">
    <property type="entry name" value="Bac_DNA_binding"/>
    <property type="match status" value="1"/>
</dbReference>
<dbReference type="Gene3D" id="4.10.520.10">
    <property type="entry name" value="IHF-like DNA-binding proteins"/>
    <property type="match status" value="1"/>
</dbReference>
<dbReference type="PANTHER" id="PTHR33175">
    <property type="entry name" value="DNA-BINDING PROTEIN HU"/>
    <property type="match status" value="1"/>
</dbReference>
<dbReference type="PROSITE" id="PS00045">
    <property type="entry name" value="HISTONE_LIKE"/>
    <property type="match status" value="1"/>
</dbReference>
<gene>
    <name evidence="7" type="ORF">BZK31_07425</name>
</gene>
<evidence type="ECO:0000256" key="1">
    <source>
        <dbReference type="ARBA" id="ARBA00003819"/>
    </source>
</evidence>
<keyword evidence="8" id="KW-1185">Reference proteome</keyword>
<dbReference type="SMART" id="SM00411">
    <property type="entry name" value="BHL"/>
    <property type="match status" value="1"/>
</dbReference>
<dbReference type="AlphaFoldDB" id="A0A1X0N8B6"/>
<sequence>MNRQELVKAIADESGHSQSTVGEVLNSLISTVQNVVAGGDKVSLVGFGTFESTKQAERQGRNPSTGAPITIAASIKPKFTPGKSFKERVNQ</sequence>
<evidence type="ECO:0000313" key="7">
    <source>
        <dbReference type="EMBL" id="ORC60140.1"/>
    </source>
</evidence>
<comment type="similarity">
    <text evidence="2 6">Belongs to the bacterial histone-like protein family.</text>
</comment>
<evidence type="ECO:0000313" key="8">
    <source>
        <dbReference type="Proteomes" id="UP000192815"/>
    </source>
</evidence>
<evidence type="ECO:0000256" key="2">
    <source>
        <dbReference type="ARBA" id="ARBA00010529"/>
    </source>
</evidence>
<name>A0A1X0N8B6_9PSED</name>